<organism evidence="8 9">
    <name type="scientific">Paraglaciecola hydrolytica</name>
    <dbReference type="NCBI Taxonomy" id="1799789"/>
    <lineage>
        <taxon>Bacteria</taxon>
        <taxon>Pseudomonadati</taxon>
        <taxon>Pseudomonadota</taxon>
        <taxon>Gammaproteobacteria</taxon>
        <taxon>Alteromonadales</taxon>
        <taxon>Alteromonadaceae</taxon>
        <taxon>Paraglaciecola</taxon>
    </lineage>
</organism>
<evidence type="ECO:0000313" key="8">
    <source>
        <dbReference type="EMBL" id="KXI28229.1"/>
    </source>
</evidence>
<dbReference type="InterPro" id="IPR010104">
    <property type="entry name" value="TonB_rcpt_bac"/>
</dbReference>
<name>A0A135ZZ20_9ALTE</name>
<evidence type="ECO:0000256" key="5">
    <source>
        <dbReference type="SAM" id="SignalP"/>
    </source>
</evidence>
<comment type="subcellular location">
    <subcellularLocation>
        <location evidence="1 4">Cell outer membrane</location>
    </subcellularLocation>
</comment>
<dbReference type="Pfam" id="PF00593">
    <property type="entry name" value="TonB_dep_Rec_b-barrel"/>
    <property type="match status" value="1"/>
</dbReference>
<evidence type="ECO:0000256" key="1">
    <source>
        <dbReference type="ARBA" id="ARBA00004442"/>
    </source>
</evidence>
<dbReference type="InterPro" id="IPR037066">
    <property type="entry name" value="Plug_dom_sf"/>
</dbReference>
<dbReference type="InterPro" id="IPR000531">
    <property type="entry name" value="Beta-barrel_TonB"/>
</dbReference>
<accession>A0A135ZZ20</accession>
<keyword evidence="4" id="KW-0798">TonB box</keyword>
<dbReference type="GO" id="GO:0009279">
    <property type="term" value="C:cell outer membrane"/>
    <property type="evidence" value="ECO:0007669"/>
    <property type="project" value="UniProtKB-SubCell"/>
</dbReference>
<dbReference type="Gene3D" id="2.40.170.20">
    <property type="entry name" value="TonB-dependent receptor, beta-barrel domain"/>
    <property type="match status" value="1"/>
</dbReference>
<evidence type="ECO:0000256" key="2">
    <source>
        <dbReference type="ARBA" id="ARBA00023136"/>
    </source>
</evidence>
<dbReference type="InterPro" id="IPR036942">
    <property type="entry name" value="Beta-barrel_TonB_sf"/>
</dbReference>
<feature type="chain" id="PRO_5007469258" evidence="5">
    <location>
        <begin position="25"/>
        <end position="970"/>
    </location>
</feature>
<dbReference type="Pfam" id="PF07715">
    <property type="entry name" value="Plug"/>
    <property type="match status" value="1"/>
</dbReference>
<dbReference type="OrthoDB" id="8727862at2"/>
<reference evidence="9" key="1">
    <citation type="submission" date="2016-02" db="EMBL/GenBank/DDBJ databases">
        <authorList>
            <person name="Schultz-Johansen M."/>
            <person name="Glaring M.A."/>
            <person name="Bech P.K."/>
            <person name="Stougaard P."/>
        </authorList>
    </citation>
    <scope>NUCLEOTIDE SEQUENCE [LARGE SCALE GENOMIC DNA]</scope>
    <source>
        <strain evidence="9">S66</strain>
    </source>
</reference>
<dbReference type="Proteomes" id="UP000070299">
    <property type="component" value="Unassembled WGS sequence"/>
</dbReference>
<feature type="signal peptide" evidence="5">
    <location>
        <begin position="1"/>
        <end position="24"/>
    </location>
</feature>
<dbReference type="NCBIfam" id="TIGR01782">
    <property type="entry name" value="TonB-Xanth-Caul"/>
    <property type="match status" value="1"/>
</dbReference>
<feature type="domain" description="TonB-dependent receptor plug" evidence="7">
    <location>
        <begin position="58"/>
        <end position="147"/>
    </location>
</feature>
<comment type="similarity">
    <text evidence="4">Belongs to the TonB-dependent receptor family.</text>
</comment>
<feature type="domain" description="TonB-dependent receptor-like beta-barrel" evidence="6">
    <location>
        <begin position="455"/>
        <end position="936"/>
    </location>
</feature>
<keyword evidence="3" id="KW-0998">Cell outer membrane</keyword>
<protein>
    <submittedName>
        <fullName evidence="8">TonB-dependent receptor</fullName>
    </submittedName>
</protein>
<evidence type="ECO:0000256" key="4">
    <source>
        <dbReference type="RuleBase" id="RU003357"/>
    </source>
</evidence>
<keyword evidence="8" id="KW-0675">Receptor</keyword>
<gene>
    <name evidence="8" type="ORF">AX660_17780</name>
</gene>
<keyword evidence="5" id="KW-0732">Signal</keyword>
<comment type="caution">
    <text evidence="8">The sequence shown here is derived from an EMBL/GenBank/DDBJ whole genome shotgun (WGS) entry which is preliminary data.</text>
</comment>
<keyword evidence="2 4" id="KW-0472">Membrane</keyword>
<dbReference type="PANTHER" id="PTHR40980">
    <property type="entry name" value="PLUG DOMAIN-CONTAINING PROTEIN"/>
    <property type="match status" value="1"/>
</dbReference>
<proteinExistence type="inferred from homology"/>
<dbReference type="Gene3D" id="2.170.130.10">
    <property type="entry name" value="TonB-dependent receptor, plug domain"/>
    <property type="match status" value="1"/>
</dbReference>
<evidence type="ECO:0000259" key="7">
    <source>
        <dbReference type="Pfam" id="PF07715"/>
    </source>
</evidence>
<dbReference type="EMBL" id="LSNE01000007">
    <property type="protein sequence ID" value="KXI28229.1"/>
    <property type="molecule type" value="Genomic_DNA"/>
</dbReference>
<sequence>MFKPSLLSLAVATSLLTLSQGAFAQQAAVAVDDSLEVIEVTGIRSSLAKAIDIKREKIEVVDSIVAEDIGKFPDNNVIEALQRVPGVQVTNRDRGEVGTLSIRGLSDITTTVNGRQMYIGTGRFYTMADTPASLISRVDVYKARSADKIPSGIAGQVDVMTQRPFNFEGEKFVVAARGIYSDQEGTFDPNISAMASNVWQLDAGKFGALLNVAYAKTNWRDQGITAGAVFPYFTGSPEGAGLDRFGNTGDFPAYERINSAYWNPGLEQGLPNTIGSTLNTNGVENEYILSRDAVFASDLSGQRERPAVNLSLQFAPNEKSEYLFEAFYNGYRETVRNSLFFSYPDSAYNINFDDEIEFYEGTNLVKSRTVYDGDPRYGVWETDFNSTDADERQTDTYMFALGGQWELSDYFHLEAELVTQKSVFTSDFFAIRLLHDYYAMTVDFNTAEGVPGLEFHDNPTTADIDESDLLDPRLYSMGPAWDNGSRDEGKSDALYLDANWYVEFAGITQIDFGLLYEKRNTNNRSRGANVLVSQYDIPMTSMPTAFLDATENFFDGRAQFPSGWLIGNIDYMVNNKDFFRELYGFTDENGEPIDNYLTGGASLISRRTFEAEETTIDLYAQAKFEYDVPGGILDGTFGLRYTDAKTPYIFDRVDTANQIVEQDKGENSSSDILPSFIARYTFADDFLLRLSYTETMRRPDFGSLNPYTTYSKGVTSVGTGTANSGNPFLKPTISANLDLSFEYYFGEANAIYATLFDRDIQGLVVGSRTEIYYDYPDDVDSNGNEIGELLHILNRPDNSANGSLKGYEIGLVYFPESLPGLLDGFGIQASYTNLDSSQDLPVYDQDAPTNPEPIGYDTVEMFGVSDSSYSVVLAYEKDAFSSRLSYVWRDAFRYDNEAAIFANPLARYRAPETSLDFQLSYNVTENMVLTFDATNLTDEKFQAYYQYPDTYNFSSGIYSRTFALGMRYSL</sequence>
<dbReference type="RefSeq" id="WP_068378323.1">
    <property type="nucleotide sequence ID" value="NZ_LSNE01000007.1"/>
</dbReference>
<evidence type="ECO:0000256" key="3">
    <source>
        <dbReference type="ARBA" id="ARBA00023237"/>
    </source>
</evidence>
<evidence type="ECO:0000259" key="6">
    <source>
        <dbReference type="Pfam" id="PF00593"/>
    </source>
</evidence>
<evidence type="ECO:0000313" key="9">
    <source>
        <dbReference type="Proteomes" id="UP000070299"/>
    </source>
</evidence>
<dbReference type="SUPFAM" id="SSF56935">
    <property type="entry name" value="Porins"/>
    <property type="match status" value="1"/>
</dbReference>
<keyword evidence="9" id="KW-1185">Reference proteome</keyword>
<dbReference type="PANTHER" id="PTHR40980:SF3">
    <property type="entry name" value="TONB-DEPENDENT RECEPTOR-LIKE BETA-BARREL DOMAIN-CONTAINING PROTEIN"/>
    <property type="match status" value="1"/>
</dbReference>
<dbReference type="InterPro" id="IPR012910">
    <property type="entry name" value="Plug_dom"/>
</dbReference>
<dbReference type="STRING" id="1799789.AX660_17780"/>
<dbReference type="AlphaFoldDB" id="A0A135ZZ20"/>